<accession>A0AAD9VD69</accession>
<comment type="caution">
    <text evidence="1">The sequence shown here is derived from an EMBL/GenBank/DDBJ whole genome shotgun (WGS) entry which is preliminary data.</text>
</comment>
<evidence type="ECO:0000313" key="1">
    <source>
        <dbReference type="EMBL" id="KAK2570034.1"/>
    </source>
</evidence>
<name>A0AAD9VD69_ACRCE</name>
<reference evidence="1" key="1">
    <citation type="journal article" date="2023" name="G3 (Bethesda)">
        <title>Whole genome assembly and annotation of the endangered Caribbean coral Acropora cervicornis.</title>
        <authorList>
            <person name="Selwyn J.D."/>
            <person name="Vollmer S.V."/>
        </authorList>
    </citation>
    <scope>NUCLEOTIDE SEQUENCE</scope>
    <source>
        <strain evidence="1">K2</strain>
    </source>
</reference>
<dbReference type="AlphaFoldDB" id="A0AAD9VD69"/>
<organism evidence="1 2">
    <name type="scientific">Acropora cervicornis</name>
    <name type="common">Staghorn coral</name>
    <dbReference type="NCBI Taxonomy" id="6130"/>
    <lineage>
        <taxon>Eukaryota</taxon>
        <taxon>Metazoa</taxon>
        <taxon>Cnidaria</taxon>
        <taxon>Anthozoa</taxon>
        <taxon>Hexacorallia</taxon>
        <taxon>Scleractinia</taxon>
        <taxon>Astrocoeniina</taxon>
        <taxon>Acroporidae</taxon>
        <taxon>Acropora</taxon>
    </lineage>
</organism>
<dbReference type="EMBL" id="JARQWQ010000008">
    <property type="protein sequence ID" value="KAK2570034.1"/>
    <property type="molecule type" value="Genomic_DNA"/>
</dbReference>
<keyword evidence="2" id="KW-1185">Reference proteome</keyword>
<reference evidence="1" key="2">
    <citation type="journal article" date="2023" name="Science">
        <title>Genomic signatures of disease resistance in endangered staghorn corals.</title>
        <authorList>
            <person name="Vollmer S.V."/>
            <person name="Selwyn J.D."/>
            <person name="Despard B.A."/>
            <person name="Roesel C.L."/>
        </authorList>
    </citation>
    <scope>NUCLEOTIDE SEQUENCE</scope>
    <source>
        <strain evidence="1">K2</strain>
    </source>
</reference>
<sequence length="83" mass="9484">MAFCKFFRTIRCHGNEQSCYATCDGATSENSNTRLRIRKRNETVCIQSLRATTGPYILKVNETTQDLIFEVGFLKVTCKVNLK</sequence>
<protein>
    <submittedName>
        <fullName evidence="1">Uncharacterized protein</fullName>
    </submittedName>
</protein>
<gene>
    <name evidence="1" type="ORF">P5673_004774</name>
</gene>
<proteinExistence type="predicted"/>
<dbReference type="Proteomes" id="UP001249851">
    <property type="component" value="Unassembled WGS sequence"/>
</dbReference>
<evidence type="ECO:0000313" key="2">
    <source>
        <dbReference type="Proteomes" id="UP001249851"/>
    </source>
</evidence>